<accession>A0A418WQE2</accession>
<dbReference type="EMBL" id="QYUM01000002">
    <property type="protein sequence ID" value="RJF93379.1"/>
    <property type="molecule type" value="Genomic_DNA"/>
</dbReference>
<dbReference type="Proteomes" id="UP000286100">
    <property type="component" value="Unassembled WGS sequence"/>
</dbReference>
<feature type="domain" description="DUF3291" evidence="1">
    <location>
        <begin position="6"/>
        <end position="144"/>
    </location>
</feature>
<protein>
    <submittedName>
        <fullName evidence="2">DUF3291 domain-containing protein</fullName>
    </submittedName>
</protein>
<keyword evidence="3" id="KW-1185">Reference proteome</keyword>
<dbReference type="AlphaFoldDB" id="A0A418WQE2"/>
<dbReference type="Pfam" id="PF11695">
    <property type="entry name" value="DUF3291"/>
    <property type="match status" value="1"/>
</dbReference>
<gene>
    <name evidence="2" type="ORF">D3876_03285</name>
</gene>
<name>A0A418WQE2_9SPHN</name>
<sequence length="158" mass="17924">MGRSQLAQINVGTLVAPEGDPGVQPFFDALDRINALAEASPGFVWRLKDDQGPGATYLRPTIDPLFLINMSVWNSVETLRDYVYRSAHSEELARRRDYFLPAKHAHMALWWVPEGHVPTIDEGLARLWHLDRYGLSPQAFTFRKHFAPPPCEDLRDAA</sequence>
<comment type="caution">
    <text evidence="2">The sequence shown here is derived from an EMBL/GenBank/DDBJ whole genome shotgun (WGS) entry which is preliminary data.</text>
</comment>
<evidence type="ECO:0000313" key="2">
    <source>
        <dbReference type="EMBL" id="RJF93379.1"/>
    </source>
</evidence>
<reference evidence="2 3" key="1">
    <citation type="submission" date="2018-09" db="EMBL/GenBank/DDBJ databases">
        <authorList>
            <person name="Zhu H."/>
        </authorList>
    </citation>
    <scope>NUCLEOTIDE SEQUENCE [LARGE SCALE GENOMIC DNA]</scope>
    <source>
        <strain evidence="2 3">K2R01-6</strain>
    </source>
</reference>
<proteinExistence type="predicted"/>
<organism evidence="2 3">
    <name type="scientific">Sphingomonas cavernae</name>
    <dbReference type="NCBI Taxonomy" id="2320861"/>
    <lineage>
        <taxon>Bacteria</taxon>
        <taxon>Pseudomonadati</taxon>
        <taxon>Pseudomonadota</taxon>
        <taxon>Alphaproteobacteria</taxon>
        <taxon>Sphingomonadales</taxon>
        <taxon>Sphingomonadaceae</taxon>
        <taxon>Sphingomonas</taxon>
    </lineage>
</organism>
<evidence type="ECO:0000259" key="1">
    <source>
        <dbReference type="Pfam" id="PF11695"/>
    </source>
</evidence>
<dbReference type="SUPFAM" id="SSF54909">
    <property type="entry name" value="Dimeric alpha+beta barrel"/>
    <property type="match status" value="1"/>
</dbReference>
<dbReference type="RefSeq" id="WP_119759656.1">
    <property type="nucleotide sequence ID" value="NZ_QYUM01000002.1"/>
</dbReference>
<dbReference type="OrthoDB" id="2376237at2"/>
<dbReference type="InterPro" id="IPR011008">
    <property type="entry name" value="Dimeric_a/b-barrel"/>
</dbReference>
<evidence type="ECO:0000313" key="3">
    <source>
        <dbReference type="Proteomes" id="UP000286100"/>
    </source>
</evidence>
<dbReference type="InterPro" id="IPR021708">
    <property type="entry name" value="DUF3291"/>
</dbReference>